<reference evidence="2 3" key="1">
    <citation type="journal article" date="2016" name="Nat. Commun.">
        <title>Thousands of microbial genomes shed light on interconnected biogeochemical processes in an aquifer system.</title>
        <authorList>
            <person name="Anantharaman K."/>
            <person name="Brown C.T."/>
            <person name="Hug L.A."/>
            <person name="Sharon I."/>
            <person name="Castelle C.J."/>
            <person name="Probst A.J."/>
            <person name="Thomas B.C."/>
            <person name="Singh A."/>
            <person name="Wilkins M.J."/>
            <person name="Karaoz U."/>
            <person name="Brodie E.L."/>
            <person name="Williams K.H."/>
            <person name="Hubbard S.S."/>
            <person name="Banfield J.F."/>
        </authorList>
    </citation>
    <scope>NUCLEOTIDE SEQUENCE [LARGE SCALE GENOMIC DNA]</scope>
</reference>
<proteinExistence type="predicted"/>
<dbReference type="Gene3D" id="3.20.20.70">
    <property type="entry name" value="Aldolase class I"/>
    <property type="match status" value="1"/>
</dbReference>
<dbReference type="PROSITE" id="PS50844">
    <property type="entry name" value="AFP_LIKE"/>
    <property type="match status" value="1"/>
</dbReference>
<dbReference type="CDD" id="cd11615">
    <property type="entry name" value="SAF_NeuB_like"/>
    <property type="match status" value="1"/>
</dbReference>
<dbReference type="InterPro" id="IPR057736">
    <property type="entry name" value="SAF_PseI/NeuA/NeuB"/>
</dbReference>
<dbReference type="SMART" id="SM00858">
    <property type="entry name" value="SAF"/>
    <property type="match status" value="1"/>
</dbReference>
<dbReference type="PANTHER" id="PTHR42966">
    <property type="entry name" value="N-ACETYLNEURAMINATE SYNTHASE"/>
    <property type="match status" value="1"/>
</dbReference>
<gene>
    <name evidence="2" type="ORF">A2310_07600</name>
</gene>
<dbReference type="InterPro" id="IPR013974">
    <property type="entry name" value="SAF"/>
</dbReference>
<organism evidence="2 3">
    <name type="scientific">candidate division WOR-1 bacterium RIFOXYB2_FULL_37_13</name>
    <dbReference type="NCBI Taxonomy" id="1802579"/>
    <lineage>
        <taxon>Bacteria</taxon>
        <taxon>Bacillati</taxon>
        <taxon>Saganbacteria</taxon>
    </lineage>
</organism>
<dbReference type="Gene3D" id="3.90.1210.10">
    <property type="entry name" value="Antifreeze-like/N-acetylneuraminic acid synthase C-terminal domain"/>
    <property type="match status" value="1"/>
</dbReference>
<dbReference type="Proteomes" id="UP000178417">
    <property type="component" value="Unassembled WGS sequence"/>
</dbReference>
<dbReference type="InterPro" id="IPR051690">
    <property type="entry name" value="PseI-like"/>
</dbReference>
<name>A0A1F4SQ84_UNCSA</name>
<dbReference type="STRING" id="1802579.A2310_07600"/>
<dbReference type="Pfam" id="PF08666">
    <property type="entry name" value="SAF"/>
    <property type="match status" value="1"/>
</dbReference>
<sequence length="334" mass="37148">MNQYKDDLFFVIEEGQANLGSFDKALSMIDAACFAGADAIEFQLARANDFYVRDNPNFKTYLDREFTDLQIKKLVAYAKSKEINFIAAPLSCKIIDLLVNAGCFGFNINASDINNPDILDAVANSGLFFCLSTLMADEKEIDWAVNRISKNGRCNFALLHGQHTMASGDEGVQVRHTSLGYINVLKNKYQVPVGFIDHTPFAWMPVAAVAAGADIVTKHIAISKAEKGPDWQVCLEPDEMKKAIIFAKEMKESIKVKNKILAPGENIDRSIMRRSIVASRVIASNNVISREDIEFKRPGAGIDPSKYEMVIGKITNRTIMPDEQINLSDLKEKL</sequence>
<evidence type="ECO:0000259" key="1">
    <source>
        <dbReference type="PROSITE" id="PS50844"/>
    </source>
</evidence>
<accession>A0A1F4SQ84</accession>
<dbReference type="AlphaFoldDB" id="A0A1F4SQ84"/>
<comment type="caution">
    <text evidence="2">The sequence shown here is derived from an EMBL/GenBank/DDBJ whole genome shotgun (WGS) entry which is preliminary data.</text>
</comment>
<evidence type="ECO:0000313" key="3">
    <source>
        <dbReference type="Proteomes" id="UP000178417"/>
    </source>
</evidence>
<dbReference type="GO" id="GO:0047444">
    <property type="term" value="F:N-acylneuraminate-9-phosphate synthase activity"/>
    <property type="evidence" value="ECO:0007669"/>
    <property type="project" value="TreeGrafter"/>
</dbReference>
<dbReference type="InterPro" id="IPR013132">
    <property type="entry name" value="PseI/NeuA/B-like_N"/>
</dbReference>
<dbReference type="GO" id="GO:0016051">
    <property type="term" value="P:carbohydrate biosynthetic process"/>
    <property type="evidence" value="ECO:0007669"/>
    <property type="project" value="InterPro"/>
</dbReference>
<dbReference type="InterPro" id="IPR013785">
    <property type="entry name" value="Aldolase_TIM"/>
</dbReference>
<dbReference type="SUPFAM" id="SSF51569">
    <property type="entry name" value="Aldolase"/>
    <property type="match status" value="1"/>
</dbReference>
<dbReference type="InterPro" id="IPR006190">
    <property type="entry name" value="SAF_AFP_Neu5Ac"/>
</dbReference>
<dbReference type="EMBL" id="MEUB01000027">
    <property type="protein sequence ID" value="OGC22612.1"/>
    <property type="molecule type" value="Genomic_DNA"/>
</dbReference>
<feature type="domain" description="AFP-like" evidence="1">
    <location>
        <begin position="275"/>
        <end position="333"/>
    </location>
</feature>
<evidence type="ECO:0000313" key="2">
    <source>
        <dbReference type="EMBL" id="OGC22612.1"/>
    </source>
</evidence>
<dbReference type="SUPFAM" id="SSF51269">
    <property type="entry name" value="AFP III-like domain"/>
    <property type="match status" value="1"/>
</dbReference>
<dbReference type="InterPro" id="IPR036732">
    <property type="entry name" value="AFP_Neu5c_C_sf"/>
</dbReference>
<protein>
    <recommendedName>
        <fullName evidence="1">AFP-like domain-containing protein</fullName>
    </recommendedName>
</protein>
<dbReference type="Pfam" id="PF03102">
    <property type="entry name" value="NeuB"/>
    <property type="match status" value="1"/>
</dbReference>
<dbReference type="PANTHER" id="PTHR42966:SF1">
    <property type="entry name" value="SIALIC ACID SYNTHASE"/>
    <property type="match status" value="1"/>
</dbReference>